<proteinExistence type="predicted"/>
<dbReference type="Pfam" id="PF05266">
    <property type="entry name" value="DUF724"/>
    <property type="match status" value="1"/>
</dbReference>
<keyword evidence="1" id="KW-0813">Transport</keyword>
<organism evidence="4 5">
    <name type="scientific">Trifolium medium</name>
    <dbReference type="NCBI Taxonomy" id="97028"/>
    <lineage>
        <taxon>Eukaryota</taxon>
        <taxon>Viridiplantae</taxon>
        <taxon>Streptophyta</taxon>
        <taxon>Embryophyta</taxon>
        <taxon>Tracheophyta</taxon>
        <taxon>Spermatophyta</taxon>
        <taxon>Magnoliopsida</taxon>
        <taxon>eudicotyledons</taxon>
        <taxon>Gunneridae</taxon>
        <taxon>Pentapetalae</taxon>
        <taxon>rosids</taxon>
        <taxon>fabids</taxon>
        <taxon>Fabales</taxon>
        <taxon>Fabaceae</taxon>
        <taxon>Papilionoideae</taxon>
        <taxon>50 kb inversion clade</taxon>
        <taxon>NPAAA clade</taxon>
        <taxon>Hologalegina</taxon>
        <taxon>IRL clade</taxon>
        <taxon>Trifolieae</taxon>
        <taxon>Trifolium</taxon>
    </lineage>
</organism>
<evidence type="ECO:0000256" key="3">
    <source>
        <dbReference type="SAM" id="Coils"/>
    </source>
</evidence>
<evidence type="ECO:0000256" key="1">
    <source>
        <dbReference type="ARBA" id="ARBA00022448"/>
    </source>
</evidence>
<protein>
    <submittedName>
        <fullName evidence="4">Uncharacterized protein</fullName>
    </submittedName>
</protein>
<feature type="non-terminal residue" evidence="4">
    <location>
        <position position="1"/>
    </location>
</feature>
<keyword evidence="3" id="KW-0175">Coiled coil</keyword>
<evidence type="ECO:0000313" key="4">
    <source>
        <dbReference type="EMBL" id="MCI15772.1"/>
    </source>
</evidence>
<feature type="coiled-coil region" evidence="3">
    <location>
        <begin position="123"/>
        <end position="181"/>
    </location>
</feature>
<keyword evidence="2" id="KW-0341">Growth regulation</keyword>
<keyword evidence="5" id="KW-1185">Reference proteome</keyword>
<dbReference type="InterPro" id="IPR007930">
    <property type="entry name" value="DUF724"/>
</dbReference>
<dbReference type="AlphaFoldDB" id="A0A392PVS9"/>
<evidence type="ECO:0000313" key="5">
    <source>
        <dbReference type="Proteomes" id="UP000265520"/>
    </source>
</evidence>
<sequence>SDPGDLPIKNVNACAESDDKGHELGTPAIVSTDTIENKSLPFVKCSPLWKNIESMEIYKTQKPHFSPLVNCKEVSREGLAIGMLVNFFNLVQNTSKLKFSSDIAVIERSLESLAEFESYGFNVEKIRASLTQLLSKKQRAEELEKELEDIQSVICNNSLDVGKLDEEIIELYEKFKEIERKLGEAKFEKEMREKEILALQSKRGVVRETFQSLQTEFESIVGSLSLCGK</sequence>
<dbReference type="EMBL" id="LXQA010097882">
    <property type="protein sequence ID" value="MCI15772.1"/>
    <property type="molecule type" value="Genomic_DNA"/>
</dbReference>
<dbReference type="Proteomes" id="UP000265520">
    <property type="component" value="Unassembled WGS sequence"/>
</dbReference>
<reference evidence="4 5" key="1">
    <citation type="journal article" date="2018" name="Front. Plant Sci.">
        <title>Red Clover (Trifolium pratense) and Zigzag Clover (T. medium) - A Picture of Genomic Similarities and Differences.</title>
        <authorList>
            <person name="Dluhosova J."/>
            <person name="Istvanek J."/>
            <person name="Nedelnik J."/>
            <person name="Repkova J."/>
        </authorList>
    </citation>
    <scope>NUCLEOTIDE SEQUENCE [LARGE SCALE GENOMIC DNA]</scope>
    <source>
        <strain evidence="5">cv. 10/8</strain>
        <tissue evidence="4">Leaf</tissue>
    </source>
</reference>
<comment type="caution">
    <text evidence="4">The sequence shown here is derived from an EMBL/GenBank/DDBJ whole genome shotgun (WGS) entry which is preliminary data.</text>
</comment>
<name>A0A392PVS9_9FABA</name>
<accession>A0A392PVS9</accession>
<evidence type="ECO:0000256" key="2">
    <source>
        <dbReference type="ARBA" id="ARBA00022604"/>
    </source>
</evidence>